<keyword evidence="3" id="KW-1185">Reference proteome</keyword>
<dbReference type="InterPro" id="IPR032710">
    <property type="entry name" value="NTF2-like_dom_sf"/>
</dbReference>
<organism evidence="2 3">
    <name type="scientific">Thauera propionica</name>
    <dbReference type="NCBI Taxonomy" id="2019431"/>
    <lineage>
        <taxon>Bacteria</taxon>
        <taxon>Pseudomonadati</taxon>
        <taxon>Pseudomonadota</taxon>
        <taxon>Betaproteobacteria</taxon>
        <taxon>Rhodocyclales</taxon>
        <taxon>Zoogloeaceae</taxon>
        <taxon>Thauera</taxon>
    </lineage>
</organism>
<dbReference type="SUPFAM" id="SSF54427">
    <property type="entry name" value="NTF2-like"/>
    <property type="match status" value="1"/>
</dbReference>
<comment type="caution">
    <text evidence="2">The sequence shown here is derived from an EMBL/GenBank/DDBJ whole genome shotgun (WGS) entry which is preliminary data.</text>
</comment>
<dbReference type="GO" id="GO:0016853">
    <property type="term" value="F:isomerase activity"/>
    <property type="evidence" value="ECO:0007669"/>
    <property type="project" value="UniProtKB-KW"/>
</dbReference>
<dbReference type="InterPro" id="IPR037401">
    <property type="entry name" value="SnoaL-like"/>
</dbReference>
<evidence type="ECO:0000259" key="1">
    <source>
        <dbReference type="Pfam" id="PF12680"/>
    </source>
</evidence>
<feature type="domain" description="SnoaL-like" evidence="1">
    <location>
        <begin position="17"/>
        <end position="116"/>
    </location>
</feature>
<dbReference type="Gene3D" id="3.10.450.50">
    <property type="match status" value="1"/>
</dbReference>
<reference evidence="2 3" key="1">
    <citation type="submission" date="2017-07" db="EMBL/GenBank/DDBJ databases">
        <title>Thauera sp. KNDSS-Mac4 genome sequence and assembly.</title>
        <authorList>
            <person name="Mayilraj S."/>
        </authorList>
    </citation>
    <scope>NUCLEOTIDE SEQUENCE [LARGE SCALE GENOMIC DNA]</scope>
    <source>
        <strain evidence="2 3">KNDSS-Mac4</strain>
    </source>
</reference>
<proteinExistence type="predicted"/>
<dbReference type="AlphaFoldDB" id="A0A235F0X3"/>
<dbReference type="RefSeq" id="WP_094266797.1">
    <property type="nucleotide sequence ID" value="NZ_NOIH01000003.1"/>
</dbReference>
<dbReference type="OrthoDB" id="1115105at2"/>
<protein>
    <submittedName>
        <fullName evidence="2">Isomerase</fullName>
    </submittedName>
</protein>
<gene>
    <name evidence="2" type="ORF">CGK74_01665</name>
</gene>
<dbReference type="Pfam" id="PF12680">
    <property type="entry name" value="SnoaL_2"/>
    <property type="match status" value="1"/>
</dbReference>
<dbReference type="Proteomes" id="UP000215181">
    <property type="component" value="Unassembled WGS sequence"/>
</dbReference>
<evidence type="ECO:0000313" key="2">
    <source>
        <dbReference type="EMBL" id="OYD54946.1"/>
    </source>
</evidence>
<sequence length="148" mass="16620">MTNPNQRSVNDAVDALADFYQALTPASLVRLGEFYAPDAHFKDPFNEVIGVAAIRRIFEHMFATADSPRFVVTSRIVQGDQAMLGWDFHLRLRGRALVVRGVSHLSFDADGRVVLHRDYWDPAEELYAHLPVIGALMRALRRKLSATG</sequence>
<name>A0A235F0X3_9RHOO</name>
<accession>A0A235F0X3</accession>
<keyword evidence="2" id="KW-0413">Isomerase</keyword>
<evidence type="ECO:0000313" key="3">
    <source>
        <dbReference type="Proteomes" id="UP000215181"/>
    </source>
</evidence>
<dbReference type="EMBL" id="NOIH01000003">
    <property type="protein sequence ID" value="OYD54946.1"/>
    <property type="molecule type" value="Genomic_DNA"/>
</dbReference>